<keyword evidence="2" id="KW-1185">Reference proteome</keyword>
<sequence>MIHSSHLLWQASTMTEDRQREAERQLARAAARWHRRLWGAKAERVGVEPTRA</sequence>
<evidence type="ECO:0000313" key="2">
    <source>
        <dbReference type="Proteomes" id="UP001501470"/>
    </source>
</evidence>
<proteinExistence type="predicted"/>
<organism evidence="1 2">
    <name type="scientific">Dactylosporangium maewongense</name>
    <dbReference type="NCBI Taxonomy" id="634393"/>
    <lineage>
        <taxon>Bacteria</taxon>
        <taxon>Bacillati</taxon>
        <taxon>Actinomycetota</taxon>
        <taxon>Actinomycetes</taxon>
        <taxon>Micromonosporales</taxon>
        <taxon>Micromonosporaceae</taxon>
        <taxon>Dactylosporangium</taxon>
    </lineage>
</organism>
<evidence type="ECO:0008006" key="3">
    <source>
        <dbReference type="Google" id="ProtNLM"/>
    </source>
</evidence>
<protein>
    <recommendedName>
        <fullName evidence="3">Transposase</fullName>
    </recommendedName>
</protein>
<evidence type="ECO:0000313" key="1">
    <source>
        <dbReference type="EMBL" id="GAA1515657.1"/>
    </source>
</evidence>
<comment type="caution">
    <text evidence="1">The sequence shown here is derived from an EMBL/GenBank/DDBJ whole genome shotgun (WGS) entry which is preliminary data.</text>
</comment>
<dbReference type="RefSeq" id="WP_344502790.1">
    <property type="nucleotide sequence ID" value="NZ_BAAAQD010000005.1"/>
</dbReference>
<reference evidence="1 2" key="1">
    <citation type="journal article" date="2019" name="Int. J. Syst. Evol. Microbiol.">
        <title>The Global Catalogue of Microorganisms (GCM) 10K type strain sequencing project: providing services to taxonomists for standard genome sequencing and annotation.</title>
        <authorList>
            <consortium name="The Broad Institute Genomics Platform"/>
            <consortium name="The Broad Institute Genome Sequencing Center for Infectious Disease"/>
            <person name="Wu L."/>
            <person name="Ma J."/>
        </authorList>
    </citation>
    <scope>NUCLEOTIDE SEQUENCE [LARGE SCALE GENOMIC DNA]</scope>
    <source>
        <strain evidence="1 2">JCM 15933</strain>
    </source>
</reference>
<gene>
    <name evidence="1" type="ORF">GCM10009827_033110</name>
</gene>
<name>A0ABN2ABN7_9ACTN</name>
<accession>A0ABN2ABN7</accession>
<dbReference type="Proteomes" id="UP001501470">
    <property type="component" value="Unassembled WGS sequence"/>
</dbReference>
<dbReference type="EMBL" id="BAAAQD010000005">
    <property type="protein sequence ID" value="GAA1515657.1"/>
    <property type="molecule type" value="Genomic_DNA"/>
</dbReference>